<dbReference type="Gene3D" id="3.60.21.70">
    <property type="entry name" value="PhoD-like phosphatase"/>
    <property type="match status" value="1"/>
</dbReference>
<dbReference type="RefSeq" id="WP_331833740.1">
    <property type="nucleotide sequence ID" value="NZ_JARXNH020000046.1"/>
</dbReference>
<evidence type="ECO:0000313" key="3">
    <source>
        <dbReference type="Proteomes" id="UP001334005"/>
    </source>
</evidence>
<dbReference type="InterPro" id="IPR029052">
    <property type="entry name" value="Metallo-depent_PP-like"/>
</dbReference>
<protein>
    <submittedName>
        <fullName evidence="2">Alkaline phosphatase D family protein</fullName>
    </submittedName>
</protein>
<dbReference type="Pfam" id="PF09423">
    <property type="entry name" value="PhoD"/>
    <property type="match status" value="1"/>
</dbReference>
<comment type="caution">
    <text evidence="2">The sequence shown here is derived from an EMBL/GenBank/DDBJ whole genome shotgun (WGS) entry which is preliminary data.</text>
</comment>
<organism evidence="2 3">
    <name type="scientific">Raoultella scottii</name>
    <dbReference type="NCBI Taxonomy" id="3040937"/>
    <lineage>
        <taxon>Bacteria</taxon>
        <taxon>Pseudomonadati</taxon>
        <taxon>Pseudomonadota</taxon>
        <taxon>Gammaproteobacteria</taxon>
        <taxon>Enterobacterales</taxon>
        <taxon>Enterobacteriaceae</taxon>
        <taxon>Klebsiella/Raoultella group</taxon>
        <taxon>Raoultella</taxon>
    </lineage>
</organism>
<name>A0ABU8Z0X0_9ENTR</name>
<dbReference type="SUPFAM" id="SSF56300">
    <property type="entry name" value="Metallo-dependent phosphatases"/>
    <property type="match status" value="1"/>
</dbReference>
<dbReference type="InterPro" id="IPR052900">
    <property type="entry name" value="Phospholipid_Metab_Enz"/>
</dbReference>
<evidence type="ECO:0000313" key="2">
    <source>
        <dbReference type="EMBL" id="MEK0247167.1"/>
    </source>
</evidence>
<gene>
    <name evidence="2" type="ORF">QFI66_003365</name>
</gene>
<dbReference type="PANTHER" id="PTHR43606">
    <property type="entry name" value="PHOSPHATASE, PUTATIVE (AFU_ORTHOLOGUE AFUA_6G08710)-RELATED"/>
    <property type="match status" value="1"/>
</dbReference>
<keyword evidence="3" id="KW-1185">Reference proteome</keyword>
<dbReference type="InterPro" id="IPR018946">
    <property type="entry name" value="PhoD-like_MPP"/>
</dbReference>
<dbReference type="InterPro" id="IPR038607">
    <property type="entry name" value="PhoD-like_sf"/>
</dbReference>
<accession>A0ABU8Z0X0</accession>
<dbReference type="EMBL" id="JARXNH020000046">
    <property type="protein sequence ID" value="MEK0247167.1"/>
    <property type="molecule type" value="Genomic_DNA"/>
</dbReference>
<feature type="domain" description="PhoD-like phosphatase metallophosphatase" evidence="1">
    <location>
        <begin position="134"/>
        <end position="279"/>
    </location>
</feature>
<dbReference type="Proteomes" id="UP001334005">
    <property type="component" value="Unassembled WGS sequence"/>
</dbReference>
<dbReference type="PANTHER" id="PTHR43606:SF2">
    <property type="entry name" value="ALKALINE PHOSPHATASE FAMILY PROTEIN (AFU_ORTHOLOGUE AFUA_5G03860)"/>
    <property type="match status" value="1"/>
</dbReference>
<reference evidence="2 3" key="1">
    <citation type="submission" date="2024-03" db="EMBL/GenBank/DDBJ databases">
        <title>Two novel Raoultella species associated with bleeding cankers of broadleaf hosts, Raoultella scottia sp. nov. and Raoultella lignicola sp. nov.</title>
        <authorList>
            <person name="Brady C.L."/>
        </authorList>
    </citation>
    <scope>NUCLEOTIDE SEQUENCE [LARGE SCALE GENOMIC DNA]</scope>
    <source>
        <strain evidence="2 3">BAC 10a-01-01</strain>
    </source>
</reference>
<proteinExistence type="predicted"/>
<sequence>MPYLMVRPLLGNVGVIQLWVGVFGYKTAPILNFTLNEKAVSPEISSQPLAPIRDDDCLNKRPLSYQGIYEFSVQGNDIEHRFNVSIPQDGTSRFLAVKSLPAKVPFLGNSFKIMLMSCYCAGTDAVGVGDFVQQIPVRPDMTLFAGDQVYLDQPPFFHMPDSAEELRKNIAAKYRRNWLSDFTGQRGLQKALTKAPTLCLPDDHEFWNNYPWEQVWKEGTGPEPGANGINHWEVAARELLQDFQLGGTPTSQQPWTLLEIEPLSMLFLDTRSYRQKNFTSPTGLMPDSAWKAVEKWRDNLLDHQINGKPLIGVFATGQALFCEPTGWLLNKMGDAELANYTTQFAKLMESIDKLGESGVQVIFLTGDVHWNRVAQANHTRTKRTTLTEVICSPTSLCLTPGVDQANIAKHTVGGLFGKNSDWERHSDPDTPPKYVGEKNQFSPFEKFYGMRGNHVAIIEFTRSGSGVNMTVNYYPITYPASPAVSTRTYPIINVNT</sequence>
<evidence type="ECO:0000259" key="1">
    <source>
        <dbReference type="Pfam" id="PF09423"/>
    </source>
</evidence>